<dbReference type="GO" id="GO:0042597">
    <property type="term" value="C:periplasmic space"/>
    <property type="evidence" value="ECO:0007669"/>
    <property type="project" value="UniProtKB-SubCell"/>
</dbReference>
<keyword evidence="5" id="KW-0574">Periplasm</keyword>
<dbReference type="Pfam" id="PF04234">
    <property type="entry name" value="CopC"/>
    <property type="match status" value="1"/>
</dbReference>
<evidence type="ECO:0000313" key="9">
    <source>
        <dbReference type="EMBL" id="SNT19376.1"/>
    </source>
</evidence>
<dbReference type="InterPro" id="IPR007348">
    <property type="entry name" value="CopC_dom"/>
</dbReference>
<reference evidence="9 10" key="1">
    <citation type="submission" date="2017-06" db="EMBL/GenBank/DDBJ databases">
        <authorList>
            <person name="Kim H.J."/>
            <person name="Triplett B.A."/>
        </authorList>
    </citation>
    <scope>NUCLEOTIDE SEQUENCE [LARGE SCALE GENOMIC DNA]</scope>
    <source>
        <strain evidence="9 10">DSM 18704</strain>
    </source>
</reference>
<keyword evidence="3" id="KW-0479">Metal-binding</keyword>
<evidence type="ECO:0000256" key="7">
    <source>
        <dbReference type="SAM" id="SignalP"/>
    </source>
</evidence>
<protein>
    <recommendedName>
        <fullName evidence="8">CopC domain-containing protein</fullName>
    </recommendedName>
</protein>
<dbReference type="GO" id="GO:0005507">
    <property type="term" value="F:copper ion binding"/>
    <property type="evidence" value="ECO:0007669"/>
    <property type="project" value="InterPro"/>
</dbReference>
<dbReference type="InterPro" id="IPR032694">
    <property type="entry name" value="CopC/D"/>
</dbReference>
<evidence type="ECO:0000256" key="4">
    <source>
        <dbReference type="ARBA" id="ARBA00022729"/>
    </source>
</evidence>
<dbReference type="PANTHER" id="PTHR34820:SF4">
    <property type="entry name" value="INNER MEMBRANE PROTEIN YEBZ"/>
    <property type="match status" value="1"/>
</dbReference>
<dbReference type="InterPro" id="IPR047685">
    <property type="entry name" value="CopC-like"/>
</dbReference>
<name>A0A239KLZ2_9BACT</name>
<accession>A0A239KLZ2</accession>
<dbReference type="Proteomes" id="UP000198356">
    <property type="component" value="Unassembled WGS sequence"/>
</dbReference>
<evidence type="ECO:0000256" key="6">
    <source>
        <dbReference type="ARBA" id="ARBA00023008"/>
    </source>
</evidence>
<evidence type="ECO:0000256" key="5">
    <source>
        <dbReference type="ARBA" id="ARBA00022764"/>
    </source>
</evidence>
<dbReference type="InterPro" id="IPR014756">
    <property type="entry name" value="Ig_E-set"/>
</dbReference>
<keyword evidence="6" id="KW-0186">Copper</keyword>
<dbReference type="NCBIfam" id="NF033814">
    <property type="entry name" value="copper_CopC"/>
    <property type="match status" value="1"/>
</dbReference>
<dbReference type="GO" id="GO:0046688">
    <property type="term" value="P:response to copper ion"/>
    <property type="evidence" value="ECO:0007669"/>
    <property type="project" value="InterPro"/>
</dbReference>
<comment type="subcellular location">
    <subcellularLocation>
        <location evidence="1">Periplasm</location>
    </subcellularLocation>
</comment>
<dbReference type="GO" id="GO:0005886">
    <property type="term" value="C:plasma membrane"/>
    <property type="evidence" value="ECO:0007669"/>
    <property type="project" value="TreeGrafter"/>
</dbReference>
<evidence type="ECO:0000313" key="10">
    <source>
        <dbReference type="Proteomes" id="UP000198356"/>
    </source>
</evidence>
<dbReference type="SUPFAM" id="SSF81296">
    <property type="entry name" value="E set domains"/>
    <property type="match status" value="1"/>
</dbReference>
<proteinExistence type="inferred from homology"/>
<sequence length="122" mass="12794">MRKLLKFTGLTLALLCALLLAVPAFAHSHPVSMTPAADSTVAAPTEIAMHFSGDLEPKFSSITLSNATGHVVNIAQSAVAAGDAKLMTLALPKLPAGVYTVDWVAVSVDSHRMTGSYKFTIQ</sequence>
<dbReference type="InterPro" id="IPR014755">
    <property type="entry name" value="Cu-Rt/internalin_Ig-like"/>
</dbReference>
<dbReference type="AlphaFoldDB" id="A0A239KLZ2"/>
<feature type="domain" description="CopC" evidence="8">
    <location>
        <begin position="27"/>
        <end position="121"/>
    </location>
</feature>
<dbReference type="PANTHER" id="PTHR34820">
    <property type="entry name" value="INNER MEMBRANE PROTEIN YEBZ"/>
    <property type="match status" value="1"/>
</dbReference>
<gene>
    <name evidence="9" type="ORF">SAMN05421770_10573</name>
</gene>
<keyword evidence="10" id="KW-1185">Reference proteome</keyword>
<comment type="similarity">
    <text evidence="2">Belongs to the CopC family.</text>
</comment>
<evidence type="ECO:0000256" key="1">
    <source>
        <dbReference type="ARBA" id="ARBA00004418"/>
    </source>
</evidence>
<dbReference type="EMBL" id="FZOU01000005">
    <property type="protein sequence ID" value="SNT19376.1"/>
    <property type="molecule type" value="Genomic_DNA"/>
</dbReference>
<feature type="signal peptide" evidence="7">
    <location>
        <begin position="1"/>
        <end position="26"/>
    </location>
</feature>
<feature type="chain" id="PRO_5012828297" description="CopC domain-containing protein" evidence="7">
    <location>
        <begin position="27"/>
        <end position="122"/>
    </location>
</feature>
<organism evidence="9 10">
    <name type="scientific">Granulicella rosea</name>
    <dbReference type="NCBI Taxonomy" id="474952"/>
    <lineage>
        <taxon>Bacteria</taxon>
        <taxon>Pseudomonadati</taxon>
        <taxon>Acidobacteriota</taxon>
        <taxon>Terriglobia</taxon>
        <taxon>Terriglobales</taxon>
        <taxon>Acidobacteriaceae</taxon>
        <taxon>Granulicella</taxon>
    </lineage>
</organism>
<dbReference type="RefSeq" id="WP_089409158.1">
    <property type="nucleotide sequence ID" value="NZ_FZOU01000005.1"/>
</dbReference>
<evidence type="ECO:0000256" key="3">
    <source>
        <dbReference type="ARBA" id="ARBA00022723"/>
    </source>
</evidence>
<dbReference type="Gene3D" id="2.60.40.1220">
    <property type="match status" value="1"/>
</dbReference>
<evidence type="ECO:0000259" key="8">
    <source>
        <dbReference type="Pfam" id="PF04234"/>
    </source>
</evidence>
<evidence type="ECO:0000256" key="2">
    <source>
        <dbReference type="ARBA" id="ARBA00010509"/>
    </source>
</evidence>
<dbReference type="GO" id="GO:0006825">
    <property type="term" value="P:copper ion transport"/>
    <property type="evidence" value="ECO:0007669"/>
    <property type="project" value="InterPro"/>
</dbReference>
<keyword evidence="4 7" id="KW-0732">Signal</keyword>
<dbReference type="OrthoDB" id="164577at2"/>